<evidence type="ECO:0000256" key="12">
    <source>
        <dbReference type="RuleBase" id="RU365019"/>
    </source>
</evidence>
<dbReference type="UniPathway" id="UPA00109">
    <property type="reaction ID" value="UER00183"/>
</dbReference>
<reference evidence="14" key="1">
    <citation type="submission" date="2015-07" db="EMBL/GenBank/DDBJ databases">
        <title>Discovery of a poly(ethylene terephthalate assimilation.</title>
        <authorList>
            <person name="Yoshida S."/>
            <person name="Hiraga K."/>
            <person name="Takehana T."/>
            <person name="Taniguchi I."/>
            <person name="Yamaji H."/>
            <person name="Maeda Y."/>
            <person name="Toyohara K."/>
            <person name="Miyamoto K."/>
            <person name="Kimura Y."/>
            <person name="Oda K."/>
        </authorList>
    </citation>
    <scope>NUCLEOTIDE SEQUENCE [LARGE SCALE GENOMIC DNA]</scope>
    <source>
        <strain evidence="14">NBRC 110686 / TISTR 2288 / 201-F6</strain>
    </source>
</reference>
<dbReference type="SUPFAM" id="SSF51569">
    <property type="entry name" value="Aldolase"/>
    <property type="match status" value="1"/>
</dbReference>
<evidence type="ECO:0000256" key="9">
    <source>
        <dbReference type="PIRSR" id="PIRSR001359-1"/>
    </source>
</evidence>
<dbReference type="RefSeq" id="WP_054021677.1">
    <property type="nucleotide sequence ID" value="NZ_BBYR01000058.1"/>
</dbReference>
<feature type="binding site" evidence="11">
    <location>
        <position position="84"/>
    </location>
    <ligand>
        <name>Zn(2+)</name>
        <dbReference type="ChEBI" id="CHEBI:29105"/>
        <label>1</label>
        <note>catalytic</note>
    </ligand>
</feature>
<dbReference type="OrthoDB" id="9803995at2"/>
<organism evidence="13 14">
    <name type="scientific">Piscinibacter sakaiensis</name>
    <name type="common">Ideonella sakaiensis</name>
    <dbReference type="NCBI Taxonomy" id="1547922"/>
    <lineage>
        <taxon>Bacteria</taxon>
        <taxon>Pseudomonadati</taxon>
        <taxon>Pseudomonadota</taxon>
        <taxon>Betaproteobacteria</taxon>
        <taxon>Burkholderiales</taxon>
        <taxon>Sphaerotilaceae</taxon>
        <taxon>Piscinibacter</taxon>
    </lineage>
</organism>
<keyword evidence="7 12" id="KW-0324">Glycolysis</keyword>
<accession>A0A0K8P546</accession>
<dbReference type="AlphaFoldDB" id="A0A0K8P546"/>
<gene>
    <name evidence="13" type="ORF">ISF6_3707</name>
</gene>
<evidence type="ECO:0000256" key="11">
    <source>
        <dbReference type="PIRSR" id="PIRSR001359-3"/>
    </source>
</evidence>
<evidence type="ECO:0000256" key="3">
    <source>
        <dbReference type="ARBA" id="ARBA00004714"/>
    </source>
</evidence>
<feature type="binding site" evidence="11">
    <location>
        <position position="198"/>
    </location>
    <ligand>
        <name>Zn(2+)</name>
        <dbReference type="ChEBI" id="CHEBI:29105"/>
        <label>1</label>
        <note>catalytic</note>
    </ligand>
</feature>
<dbReference type="Gene3D" id="3.20.20.70">
    <property type="entry name" value="Aldolase class I"/>
    <property type="match status" value="1"/>
</dbReference>
<dbReference type="FunFam" id="3.20.20.70:FF:000111">
    <property type="entry name" value="Fructose-1,6-bisphosphate aldolase"/>
    <property type="match status" value="1"/>
</dbReference>
<dbReference type="GO" id="GO:0008270">
    <property type="term" value="F:zinc ion binding"/>
    <property type="evidence" value="ECO:0007669"/>
    <property type="project" value="InterPro"/>
</dbReference>
<name>A0A0K8P546_PISS1</name>
<feature type="binding site" evidence="11">
    <location>
        <position position="232"/>
    </location>
    <ligand>
        <name>Zn(2+)</name>
        <dbReference type="ChEBI" id="CHEBI:29105"/>
        <label>1</label>
        <note>catalytic</note>
    </ligand>
</feature>
<evidence type="ECO:0000256" key="5">
    <source>
        <dbReference type="ARBA" id="ARBA00022723"/>
    </source>
</evidence>
<comment type="similarity">
    <text evidence="4 12">Belongs to the class II fructose-bisphosphate aldolase family.</text>
</comment>
<dbReference type="CDD" id="cd00947">
    <property type="entry name" value="TBP_aldolase_IIB"/>
    <property type="match status" value="1"/>
</dbReference>
<dbReference type="EMBL" id="BBYR01000058">
    <property type="protein sequence ID" value="GAP37762.1"/>
    <property type="molecule type" value="Genomic_DNA"/>
</dbReference>
<evidence type="ECO:0000313" key="14">
    <source>
        <dbReference type="Proteomes" id="UP000037660"/>
    </source>
</evidence>
<keyword evidence="8 12" id="KW-0456">Lyase</keyword>
<protein>
    <recommendedName>
        <fullName evidence="12">Fructose-1,6-bisphosphate aldolase</fullName>
        <shortName evidence="12">FBP aldolase</shortName>
        <ecNumber evidence="12">4.1.2.13</ecNumber>
    </recommendedName>
</protein>
<feature type="binding site" evidence="10">
    <location>
        <position position="199"/>
    </location>
    <ligand>
        <name>dihydroxyacetone phosphate</name>
        <dbReference type="ChEBI" id="CHEBI:57642"/>
    </ligand>
</feature>
<feature type="binding site" evidence="10">
    <location>
        <begin position="275"/>
        <end position="278"/>
    </location>
    <ligand>
        <name>dihydroxyacetone phosphate</name>
        <dbReference type="ChEBI" id="CHEBI:57642"/>
    </ligand>
</feature>
<dbReference type="PIRSF" id="PIRSF001359">
    <property type="entry name" value="F_bP_aldolase_II"/>
    <property type="match status" value="1"/>
</dbReference>
<evidence type="ECO:0000256" key="2">
    <source>
        <dbReference type="ARBA" id="ARBA00002181"/>
    </source>
</evidence>
<feature type="binding site" evidence="10">
    <location>
        <begin position="233"/>
        <end position="235"/>
    </location>
    <ligand>
        <name>dihydroxyacetone phosphate</name>
        <dbReference type="ChEBI" id="CHEBI:57642"/>
    </ligand>
</feature>
<evidence type="ECO:0000256" key="6">
    <source>
        <dbReference type="ARBA" id="ARBA00022833"/>
    </source>
</evidence>
<dbReference type="Proteomes" id="UP000037660">
    <property type="component" value="Unassembled WGS sequence"/>
</dbReference>
<dbReference type="STRING" id="1547922.ISF6_3707"/>
<keyword evidence="6 11" id="KW-0862">Zinc</keyword>
<dbReference type="InterPro" id="IPR050246">
    <property type="entry name" value="Class_II_FBP_aldolase"/>
</dbReference>
<comment type="caution">
    <text evidence="13">The sequence shown here is derived from an EMBL/GenBank/DDBJ whole genome shotgun (WGS) entry which is preliminary data.</text>
</comment>
<evidence type="ECO:0000256" key="7">
    <source>
        <dbReference type="ARBA" id="ARBA00023152"/>
    </source>
</evidence>
<proteinExistence type="inferred from homology"/>
<dbReference type="InterPro" id="IPR013785">
    <property type="entry name" value="Aldolase_TIM"/>
</dbReference>
<dbReference type="NCBIfam" id="TIGR01521">
    <property type="entry name" value="FruBisAldo_II_B"/>
    <property type="match status" value="1"/>
</dbReference>
<dbReference type="PANTHER" id="PTHR30304">
    <property type="entry name" value="D-TAGATOSE-1,6-BISPHOSPHATE ALDOLASE"/>
    <property type="match status" value="1"/>
</dbReference>
<keyword evidence="14" id="KW-1185">Reference proteome</keyword>
<dbReference type="PROSITE" id="PS00602">
    <property type="entry name" value="ALDOLASE_CLASS_II_1"/>
    <property type="match status" value="1"/>
</dbReference>
<comment type="function">
    <text evidence="2 12">Catalyzes the aldol condensation of dihydroxyacetone phosphate (DHAP or glycerone-phosphate) with glyceraldehyde 3-phosphate (G3P) to form fructose 1,6-bisphosphate (FBP) in gluconeogenesis and the reverse reaction in glycolysis.</text>
</comment>
<sequence>MPLVSMRQLLDHAAEHGYGLPAFNVNNLEQVQAVMAAAAEVNSPVILQASAGARKYAGEPFIKHLIQAAVEAYPQIPLVMHQDHGTSPTVCRGAIDLGFGSVMMDGSLRDDGKTPASFDYNVDVTRQVVDMAHRVGVTVEGELGCLGNLETGEAGEEDGIGAEGKLDHSQLLTDPEEAAVFVKATQLDALAIAIGTSHGAYKFSRKPTGDILAISRVKEIHRRIPNTHLVMHGSSSVPQELLALINQYGGRMKETFGVPVEEIQEAIKHGVRKINIDTDIRLAMTGAVRKFQAENPDKFDMREWMKPAREAAKAICRQRYLEFGCEGQAGKIKAIPLSDMAARYARGELVQQVAA</sequence>
<evidence type="ECO:0000256" key="1">
    <source>
        <dbReference type="ARBA" id="ARBA00000441"/>
    </source>
</evidence>
<dbReference type="EC" id="4.1.2.13" evidence="12"/>
<dbReference type="InterPro" id="IPR000771">
    <property type="entry name" value="FBA_II"/>
</dbReference>
<comment type="catalytic activity">
    <reaction evidence="1 12">
        <text>beta-D-fructose 1,6-bisphosphate = D-glyceraldehyde 3-phosphate + dihydroxyacetone phosphate</text>
        <dbReference type="Rhea" id="RHEA:14729"/>
        <dbReference type="ChEBI" id="CHEBI:32966"/>
        <dbReference type="ChEBI" id="CHEBI:57642"/>
        <dbReference type="ChEBI" id="CHEBI:59776"/>
        <dbReference type="EC" id="4.1.2.13"/>
    </reaction>
</comment>
<comment type="cofactor">
    <cofactor evidence="11">
        <name>Zn(2+)</name>
        <dbReference type="ChEBI" id="CHEBI:29105"/>
    </cofactor>
    <text evidence="11">Binds 2 Zn(2+) ions per subunit. One is catalytic and the other provides a structural contribution.</text>
</comment>
<feature type="active site" description="Proton donor" evidence="9">
    <location>
        <position position="83"/>
    </location>
</feature>
<evidence type="ECO:0000256" key="10">
    <source>
        <dbReference type="PIRSR" id="PIRSR001359-2"/>
    </source>
</evidence>
<evidence type="ECO:0000256" key="8">
    <source>
        <dbReference type="ARBA" id="ARBA00023239"/>
    </source>
</evidence>
<dbReference type="NCBIfam" id="TIGR00167">
    <property type="entry name" value="cbbA"/>
    <property type="match status" value="1"/>
</dbReference>
<dbReference type="Pfam" id="PF01116">
    <property type="entry name" value="F_bP_aldolase"/>
    <property type="match status" value="1"/>
</dbReference>
<reference evidence="13 14" key="2">
    <citation type="journal article" date="2016" name="Science">
        <title>A bacterium that degrades and assimilates poly(ethylene terephthalate).</title>
        <authorList>
            <person name="Yoshida S."/>
            <person name="Hiraga K."/>
            <person name="Takehana T."/>
            <person name="Taniguchi I."/>
            <person name="Yamaji H."/>
            <person name="Maeda Y."/>
            <person name="Toyohara K."/>
            <person name="Miyamoto K."/>
            <person name="Kimura Y."/>
            <person name="Oda K."/>
        </authorList>
    </citation>
    <scope>NUCLEOTIDE SEQUENCE [LARGE SCALE GENOMIC DNA]</scope>
    <source>
        <strain evidence="14">NBRC 110686 / TISTR 2288 / 201-F6</strain>
    </source>
</reference>
<feature type="binding site" evidence="11">
    <location>
        <position position="142"/>
    </location>
    <ligand>
        <name>Zn(2+)</name>
        <dbReference type="ChEBI" id="CHEBI:29105"/>
        <label>2</label>
    </ligand>
</feature>
<dbReference type="GO" id="GO:0006096">
    <property type="term" value="P:glycolytic process"/>
    <property type="evidence" value="ECO:0007669"/>
    <property type="project" value="UniProtKB-UniPathway"/>
</dbReference>
<keyword evidence="5 11" id="KW-0479">Metal-binding</keyword>
<dbReference type="InterPro" id="IPR006412">
    <property type="entry name" value="Fruct_bisP_Calv"/>
</dbReference>
<feature type="binding site" evidence="11">
    <location>
        <position position="105"/>
    </location>
    <ligand>
        <name>Zn(2+)</name>
        <dbReference type="ChEBI" id="CHEBI:29105"/>
        <label>2</label>
    </ligand>
</feature>
<comment type="pathway">
    <text evidence="3 12">Carbohydrate degradation; glycolysis; D-glyceraldehyde 3-phosphate and glycerone phosphate from D-glucose: step 4/4.</text>
</comment>
<evidence type="ECO:0000256" key="4">
    <source>
        <dbReference type="ARBA" id="ARBA00005812"/>
    </source>
</evidence>
<evidence type="ECO:0000313" key="13">
    <source>
        <dbReference type="EMBL" id="GAP37762.1"/>
    </source>
</evidence>
<dbReference type="PANTHER" id="PTHR30304:SF0">
    <property type="entry name" value="D-TAGATOSE-1,6-BISPHOSPHATE ALDOLASE SUBUNIT GATY-RELATED"/>
    <property type="match status" value="1"/>
</dbReference>
<comment type="cofactor">
    <cofactor evidence="12">
        <name>Zn(2+)</name>
        <dbReference type="ChEBI" id="CHEBI:29105"/>
    </cofactor>
    <text evidence="12">One is catalytic and the other provides a structural contribution.</text>
</comment>
<dbReference type="GO" id="GO:0004332">
    <property type="term" value="F:fructose-bisphosphate aldolase activity"/>
    <property type="evidence" value="ECO:0007669"/>
    <property type="project" value="UniProtKB-EC"/>
</dbReference>